<comment type="similarity">
    <text evidence="1 6">Belongs to the universal ribosomal protein uL4 family.</text>
</comment>
<dbReference type="SUPFAM" id="SSF52166">
    <property type="entry name" value="Ribosomal protein L4"/>
    <property type="match status" value="1"/>
</dbReference>
<keyword evidence="4 6" id="KW-0687">Ribonucleoprotein</keyword>
<comment type="function">
    <text evidence="6">One of the primary rRNA binding proteins, this protein initially binds near the 5'-end of the 23S rRNA. It is important during the early stages of 50S assembly. It makes multiple contacts with different domains of the 23S rRNA in the assembled 50S subunit and ribosome.</text>
</comment>
<evidence type="ECO:0000256" key="5">
    <source>
        <dbReference type="ARBA" id="ARBA00035244"/>
    </source>
</evidence>
<dbReference type="GO" id="GO:0005840">
    <property type="term" value="C:ribosome"/>
    <property type="evidence" value="ECO:0007669"/>
    <property type="project" value="UniProtKB-KW"/>
</dbReference>
<dbReference type="EMBL" id="JAUSUR010000001">
    <property type="protein sequence ID" value="MDQ0360063.1"/>
    <property type="molecule type" value="Genomic_DNA"/>
</dbReference>
<dbReference type="PANTHER" id="PTHR10746">
    <property type="entry name" value="50S RIBOSOMAL PROTEIN L4"/>
    <property type="match status" value="1"/>
</dbReference>
<dbReference type="InterPro" id="IPR023574">
    <property type="entry name" value="Ribosomal_uL4_dom_sf"/>
</dbReference>
<organism evidence="8 9">
    <name type="scientific">Breznakia pachnodae</name>
    <dbReference type="NCBI Taxonomy" id="265178"/>
    <lineage>
        <taxon>Bacteria</taxon>
        <taxon>Bacillati</taxon>
        <taxon>Bacillota</taxon>
        <taxon>Erysipelotrichia</taxon>
        <taxon>Erysipelotrichales</taxon>
        <taxon>Erysipelotrichaceae</taxon>
        <taxon>Breznakia</taxon>
    </lineage>
</organism>
<accession>A0ABU0DZJ6</accession>
<evidence type="ECO:0000256" key="6">
    <source>
        <dbReference type="HAMAP-Rule" id="MF_01328"/>
    </source>
</evidence>
<feature type="compositionally biased region" description="Basic and acidic residues" evidence="7">
    <location>
        <begin position="47"/>
        <end position="59"/>
    </location>
</feature>
<dbReference type="Pfam" id="PF00573">
    <property type="entry name" value="Ribosomal_L4"/>
    <property type="match status" value="1"/>
</dbReference>
<name>A0ABU0DZJ6_9FIRM</name>
<keyword evidence="6" id="KW-0699">rRNA-binding</keyword>
<feature type="region of interest" description="Disordered" evidence="7">
    <location>
        <begin position="44"/>
        <end position="78"/>
    </location>
</feature>
<reference evidence="8 9" key="1">
    <citation type="submission" date="2023-07" db="EMBL/GenBank/DDBJ databases">
        <title>Genomic Encyclopedia of Type Strains, Phase IV (KMG-IV): sequencing the most valuable type-strain genomes for metagenomic binning, comparative biology and taxonomic classification.</title>
        <authorList>
            <person name="Goeker M."/>
        </authorList>
    </citation>
    <scope>NUCLEOTIDE SEQUENCE [LARGE SCALE GENOMIC DNA]</scope>
    <source>
        <strain evidence="8 9">DSM 16784</strain>
    </source>
</reference>
<dbReference type="InterPro" id="IPR002136">
    <property type="entry name" value="Ribosomal_uL4"/>
</dbReference>
<feature type="compositionally biased region" description="Basic residues" evidence="7">
    <location>
        <begin position="60"/>
        <end position="71"/>
    </location>
</feature>
<protein>
    <recommendedName>
        <fullName evidence="5 6">Large ribosomal subunit protein uL4</fullName>
    </recommendedName>
</protein>
<dbReference type="Proteomes" id="UP001230220">
    <property type="component" value="Unassembled WGS sequence"/>
</dbReference>
<sequence length="209" mass="23310">MAKVSVINQEGKKVKDITLKADIFGIEPNQQVIFDAIVMQQASKRQGTHDVKNRTEVRGGGRKPYRQKGSGRARQGSIRSPQWRGGGIVFGPTPRSYKYSLNKKVRRLALKSVLSEKANDKDIIVVDKFELAAPKTKDFKKIIDAIGAGRKTLFVVDTEEDYENAFLSMRNIDSMMMLGSDGINVYDIVNANKLVFTEAAMKKVEEVLG</sequence>
<dbReference type="HAMAP" id="MF_01328_B">
    <property type="entry name" value="Ribosomal_uL4_B"/>
    <property type="match status" value="1"/>
</dbReference>
<evidence type="ECO:0000256" key="2">
    <source>
        <dbReference type="ARBA" id="ARBA00011838"/>
    </source>
</evidence>
<dbReference type="NCBIfam" id="TIGR03953">
    <property type="entry name" value="rplD_bact"/>
    <property type="match status" value="1"/>
</dbReference>
<evidence type="ECO:0000313" key="9">
    <source>
        <dbReference type="Proteomes" id="UP001230220"/>
    </source>
</evidence>
<evidence type="ECO:0000256" key="7">
    <source>
        <dbReference type="SAM" id="MobiDB-lite"/>
    </source>
</evidence>
<dbReference type="Gene3D" id="3.40.1370.10">
    <property type="match status" value="1"/>
</dbReference>
<evidence type="ECO:0000256" key="3">
    <source>
        <dbReference type="ARBA" id="ARBA00022980"/>
    </source>
</evidence>
<keyword evidence="3 6" id="KW-0689">Ribosomal protein</keyword>
<comment type="subunit">
    <text evidence="2 6">Part of the 50S ribosomal subunit.</text>
</comment>
<dbReference type="InterPro" id="IPR013005">
    <property type="entry name" value="Ribosomal_uL4-like"/>
</dbReference>
<evidence type="ECO:0000313" key="8">
    <source>
        <dbReference type="EMBL" id="MDQ0360063.1"/>
    </source>
</evidence>
<dbReference type="RefSeq" id="WP_307405676.1">
    <property type="nucleotide sequence ID" value="NZ_JAUSUR010000001.1"/>
</dbReference>
<keyword evidence="9" id="KW-1185">Reference proteome</keyword>
<gene>
    <name evidence="6" type="primary">rplD</name>
    <name evidence="8" type="ORF">J2S15_000794</name>
</gene>
<keyword evidence="6" id="KW-0694">RNA-binding</keyword>
<comment type="caution">
    <text evidence="8">The sequence shown here is derived from an EMBL/GenBank/DDBJ whole genome shotgun (WGS) entry which is preliminary data.</text>
</comment>
<evidence type="ECO:0000256" key="1">
    <source>
        <dbReference type="ARBA" id="ARBA00010528"/>
    </source>
</evidence>
<proteinExistence type="inferred from homology"/>
<evidence type="ECO:0000256" key="4">
    <source>
        <dbReference type="ARBA" id="ARBA00023274"/>
    </source>
</evidence>
<comment type="function">
    <text evidence="6">Forms part of the polypeptide exit tunnel.</text>
</comment>
<dbReference type="PANTHER" id="PTHR10746:SF6">
    <property type="entry name" value="LARGE RIBOSOMAL SUBUNIT PROTEIN UL4M"/>
    <property type="match status" value="1"/>
</dbReference>